<organism evidence="2">
    <name type="scientific">Arundo donax</name>
    <name type="common">Giant reed</name>
    <name type="synonym">Donax arundinaceus</name>
    <dbReference type="NCBI Taxonomy" id="35708"/>
    <lineage>
        <taxon>Eukaryota</taxon>
        <taxon>Viridiplantae</taxon>
        <taxon>Streptophyta</taxon>
        <taxon>Embryophyta</taxon>
        <taxon>Tracheophyta</taxon>
        <taxon>Spermatophyta</taxon>
        <taxon>Magnoliopsida</taxon>
        <taxon>Liliopsida</taxon>
        <taxon>Poales</taxon>
        <taxon>Poaceae</taxon>
        <taxon>PACMAD clade</taxon>
        <taxon>Arundinoideae</taxon>
        <taxon>Arundineae</taxon>
        <taxon>Arundo</taxon>
    </lineage>
</organism>
<dbReference type="EMBL" id="GBRH01202725">
    <property type="protein sequence ID" value="JAD95170.1"/>
    <property type="molecule type" value="Transcribed_RNA"/>
</dbReference>
<accession>A0A0A9EB91</accession>
<name>A0A0A9EB91_ARUDO</name>
<proteinExistence type="predicted"/>
<reference evidence="2" key="2">
    <citation type="journal article" date="2015" name="Data Brief">
        <title>Shoot transcriptome of the giant reed, Arundo donax.</title>
        <authorList>
            <person name="Barrero R.A."/>
            <person name="Guerrero F.D."/>
            <person name="Moolhuijzen P."/>
            <person name="Goolsby J.A."/>
            <person name="Tidwell J."/>
            <person name="Bellgard S.E."/>
            <person name="Bellgard M.I."/>
        </authorList>
    </citation>
    <scope>NUCLEOTIDE SEQUENCE</scope>
    <source>
        <tissue evidence="2">Shoot tissue taken approximately 20 cm above the soil surface</tissue>
    </source>
</reference>
<evidence type="ECO:0000313" key="2">
    <source>
        <dbReference type="EMBL" id="JAD95170.1"/>
    </source>
</evidence>
<reference evidence="2" key="1">
    <citation type="submission" date="2014-09" db="EMBL/GenBank/DDBJ databases">
        <authorList>
            <person name="Magalhaes I.L.F."/>
            <person name="Oliveira U."/>
            <person name="Santos F.R."/>
            <person name="Vidigal T.H.D.A."/>
            <person name="Brescovit A.D."/>
            <person name="Santos A.J."/>
        </authorList>
    </citation>
    <scope>NUCLEOTIDE SEQUENCE</scope>
    <source>
        <tissue evidence="2">Shoot tissue taken approximately 20 cm above the soil surface</tissue>
    </source>
</reference>
<feature type="region of interest" description="Disordered" evidence="1">
    <location>
        <begin position="1"/>
        <end position="31"/>
    </location>
</feature>
<dbReference type="AlphaFoldDB" id="A0A0A9EB91"/>
<protein>
    <submittedName>
        <fullName evidence="2">Uncharacterized protein</fullName>
    </submittedName>
</protein>
<sequence>MGQRASTGISTVNATHLTEPSHAMRGRCCRR</sequence>
<feature type="compositionally biased region" description="Polar residues" evidence="1">
    <location>
        <begin position="1"/>
        <end position="18"/>
    </location>
</feature>
<evidence type="ECO:0000256" key="1">
    <source>
        <dbReference type="SAM" id="MobiDB-lite"/>
    </source>
</evidence>